<accession>A0A931MZG7</accession>
<dbReference type="PROSITE" id="PS51257">
    <property type="entry name" value="PROKAR_LIPOPROTEIN"/>
    <property type="match status" value="1"/>
</dbReference>
<keyword evidence="3" id="KW-1185">Reference proteome</keyword>
<dbReference type="Proteomes" id="UP000631694">
    <property type="component" value="Unassembled WGS sequence"/>
</dbReference>
<dbReference type="RefSeq" id="WP_197310809.1">
    <property type="nucleotide sequence ID" value="NZ_JADZLT010000049.1"/>
</dbReference>
<organism evidence="2 3">
    <name type="scientific">Methylobrevis albus</name>
    <dbReference type="NCBI Taxonomy" id="2793297"/>
    <lineage>
        <taxon>Bacteria</taxon>
        <taxon>Pseudomonadati</taxon>
        <taxon>Pseudomonadota</taxon>
        <taxon>Alphaproteobacteria</taxon>
        <taxon>Hyphomicrobiales</taxon>
        <taxon>Pleomorphomonadaceae</taxon>
        <taxon>Methylobrevis</taxon>
    </lineage>
</organism>
<dbReference type="EMBL" id="JADZLT010000049">
    <property type="protein sequence ID" value="MBH0237731.1"/>
    <property type="molecule type" value="Genomic_DNA"/>
</dbReference>
<sequence>MLRVAAVLLALLLSACVATRPALPPSSTMIQSVEDQKRDIAVRRNRGEIFFADAARQQYAVQKANYSLTPNEERFWAESIANASLVDSRRITPQEFHNRVRVLYARYVTGA</sequence>
<dbReference type="AlphaFoldDB" id="A0A931MZG7"/>
<comment type="caution">
    <text evidence="2">The sequence shown here is derived from an EMBL/GenBank/DDBJ whole genome shotgun (WGS) entry which is preliminary data.</text>
</comment>
<evidence type="ECO:0008006" key="4">
    <source>
        <dbReference type="Google" id="ProtNLM"/>
    </source>
</evidence>
<feature type="signal peptide" evidence="1">
    <location>
        <begin position="1"/>
        <end position="20"/>
    </location>
</feature>
<evidence type="ECO:0000256" key="1">
    <source>
        <dbReference type="SAM" id="SignalP"/>
    </source>
</evidence>
<evidence type="ECO:0000313" key="3">
    <source>
        <dbReference type="Proteomes" id="UP000631694"/>
    </source>
</evidence>
<proteinExistence type="predicted"/>
<feature type="chain" id="PRO_5036997104" description="Lipoprotein" evidence="1">
    <location>
        <begin position="21"/>
        <end position="111"/>
    </location>
</feature>
<gene>
    <name evidence="2" type="ORF">I5731_07860</name>
</gene>
<reference evidence="2" key="1">
    <citation type="submission" date="2020-12" db="EMBL/GenBank/DDBJ databases">
        <title>Methylobrevis albus sp. nov., isolated from fresh water lack sediment.</title>
        <authorList>
            <person name="Zou Q."/>
        </authorList>
    </citation>
    <scope>NUCLEOTIDE SEQUENCE</scope>
    <source>
        <strain evidence="2">L22</strain>
    </source>
</reference>
<keyword evidence="1" id="KW-0732">Signal</keyword>
<name>A0A931MZG7_9HYPH</name>
<protein>
    <recommendedName>
        <fullName evidence="4">Lipoprotein</fullName>
    </recommendedName>
</protein>
<evidence type="ECO:0000313" key="2">
    <source>
        <dbReference type="EMBL" id="MBH0237731.1"/>
    </source>
</evidence>